<evidence type="ECO:0000256" key="3">
    <source>
        <dbReference type="ARBA" id="ARBA00012438"/>
    </source>
</evidence>
<dbReference type="Pfam" id="PF00512">
    <property type="entry name" value="HisKA"/>
    <property type="match status" value="1"/>
</dbReference>
<sequence>MKSADSLQRRIVVAFLLFGIGASSFFAVVAALAVEGIEVQLVDKRLEAAVAWAAPRQTAGLDVDMPAGLRFHRNGTIPAPLRGLPDGVHKVDVGDTRLHVLAGHNGDDQRDRWVLVDHESDYDKIEVVVYSMFAVAFIGFMLLATLLGRFLGTRVVTPIRELAQSVRNETVPTALTGRKDELGVLARALEAHTTELRAFLDRERYFTGDVSHELRSPLTVIMGASEILMQQADSPIMRAPAERIYRAAREAAECVTVLLLLARAPELGAQPPVAVDEIAEDEVEKYRPLVAGKPVSMRFVDGPPLSVRAPRELCAAAIGNLVRNACQYTDQGEVRVVLLPGQVVVEDTGPGLPPAVVATLGLGSGSPSIGSAGTGLGLALARRICDFLGAGFAYAPREGGGSRFTITFAAADSRPIHAGLTPG</sequence>
<dbReference type="InterPro" id="IPR036890">
    <property type="entry name" value="HATPase_C_sf"/>
</dbReference>
<dbReference type="AlphaFoldDB" id="A0A7Y2NZB9"/>
<dbReference type="PANTHER" id="PTHR45436">
    <property type="entry name" value="SENSOR HISTIDINE KINASE YKOH"/>
    <property type="match status" value="1"/>
</dbReference>
<dbReference type="Gene3D" id="1.10.287.130">
    <property type="match status" value="1"/>
</dbReference>
<dbReference type="Proteomes" id="UP000533905">
    <property type="component" value="Unassembled WGS sequence"/>
</dbReference>
<gene>
    <name evidence="14" type="ORF">HGB41_04795</name>
</gene>
<evidence type="ECO:0000259" key="13">
    <source>
        <dbReference type="PROSITE" id="PS50885"/>
    </source>
</evidence>
<proteinExistence type="predicted"/>
<dbReference type="GO" id="GO:0000155">
    <property type="term" value="F:phosphorelay sensor kinase activity"/>
    <property type="evidence" value="ECO:0007669"/>
    <property type="project" value="InterPro"/>
</dbReference>
<accession>A0A7Y2NZB9</accession>
<evidence type="ECO:0000256" key="6">
    <source>
        <dbReference type="ARBA" id="ARBA00022692"/>
    </source>
</evidence>
<dbReference type="EMBL" id="JABAIV010000001">
    <property type="protein sequence ID" value="NNG22316.1"/>
    <property type="molecule type" value="Genomic_DNA"/>
</dbReference>
<comment type="catalytic activity">
    <reaction evidence="1">
        <text>ATP + protein L-histidine = ADP + protein N-phospho-L-histidine.</text>
        <dbReference type="EC" id="2.7.13.3"/>
    </reaction>
</comment>
<dbReference type="PROSITE" id="PS50885">
    <property type="entry name" value="HAMP"/>
    <property type="match status" value="1"/>
</dbReference>
<evidence type="ECO:0000256" key="4">
    <source>
        <dbReference type="ARBA" id="ARBA00022553"/>
    </source>
</evidence>
<dbReference type="EC" id="2.7.13.3" evidence="3"/>
<keyword evidence="8 11" id="KW-1133">Transmembrane helix</keyword>
<keyword evidence="15" id="KW-1185">Reference proteome</keyword>
<evidence type="ECO:0000313" key="14">
    <source>
        <dbReference type="EMBL" id="NNG22316.1"/>
    </source>
</evidence>
<feature type="domain" description="Histidine kinase" evidence="12">
    <location>
        <begin position="209"/>
        <end position="412"/>
    </location>
</feature>
<keyword evidence="7 14" id="KW-0418">Kinase</keyword>
<dbReference type="PROSITE" id="PS50109">
    <property type="entry name" value="HIS_KIN"/>
    <property type="match status" value="1"/>
</dbReference>
<feature type="transmembrane region" description="Helical" evidence="11">
    <location>
        <begin position="12"/>
        <end position="34"/>
    </location>
</feature>
<dbReference type="SMART" id="SM00388">
    <property type="entry name" value="HisKA"/>
    <property type="match status" value="1"/>
</dbReference>
<dbReference type="InterPro" id="IPR050428">
    <property type="entry name" value="TCS_sensor_his_kinase"/>
</dbReference>
<evidence type="ECO:0000256" key="5">
    <source>
        <dbReference type="ARBA" id="ARBA00022679"/>
    </source>
</evidence>
<keyword evidence="4" id="KW-0597">Phosphoprotein</keyword>
<organism evidence="14 15">
    <name type="scientific">Telluria aromaticivorans</name>
    <dbReference type="NCBI Taxonomy" id="2725995"/>
    <lineage>
        <taxon>Bacteria</taxon>
        <taxon>Pseudomonadati</taxon>
        <taxon>Pseudomonadota</taxon>
        <taxon>Betaproteobacteria</taxon>
        <taxon>Burkholderiales</taxon>
        <taxon>Oxalobacteraceae</taxon>
        <taxon>Telluria group</taxon>
        <taxon>Telluria</taxon>
    </lineage>
</organism>
<dbReference type="InterPro" id="IPR005467">
    <property type="entry name" value="His_kinase_dom"/>
</dbReference>
<dbReference type="InterPro" id="IPR003661">
    <property type="entry name" value="HisK_dim/P_dom"/>
</dbReference>
<dbReference type="SUPFAM" id="SSF47384">
    <property type="entry name" value="Homodimeric domain of signal transducing histidine kinase"/>
    <property type="match status" value="1"/>
</dbReference>
<keyword evidence="10 11" id="KW-0472">Membrane</keyword>
<reference evidence="14 15" key="1">
    <citation type="submission" date="2020-04" db="EMBL/GenBank/DDBJ databases">
        <title>Massilia sp. nov., a cold adapted bacteria isolated from Arctic soil.</title>
        <authorList>
            <person name="Son J."/>
            <person name="Ka J.-O."/>
        </authorList>
    </citation>
    <scope>NUCLEOTIDE SEQUENCE [LARGE SCALE GENOMIC DNA]</scope>
    <source>
        <strain evidence="14 15">ML15P13</strain>
    </source>
</reference>
<dbReference type="Gene3D" id="6.10.340.10">
    <property type="match status" value="1"/>
</dbReference>
<comment type="subcellular location">
    <subcellularLocation>
        <location evidence="2">Membrane</location>
    </subcellularLocation>
</comment>
<keyword evidence="9" id="KW-0902">Two-component regulatory system</keyword>
<evidence type="ECO:0000313" key="15">
    <source>
        <dbReference type="Proteomes" id="UP000533905"/>
    </source>
</evidence>
<dbReference type="InterPro" id="IPR003594">
    <property type="entry name" value="HATPase_dom"/>
</dbReference>
<feature type="domain" description="HAMP" evidence="13">
    <location>
        <begin position="153"/>
        <end position="201"/>
    </location>
</feature>
<dbReference type="PANTHER" id="PTHR45436:SF16">
    <property type="entry name" value="HISTIDINE KINASE"/>
    <property type="match status" value="1"/>
</dbReference>
<evidence type="ECO:0000259" key="12">
    <source>
        <dbReference type="PROSITE" id="PS50109"/>
    </source>
</evidence>
<dbReference type="InterPro" id="IPR036097">
    <property type="entry name" value="HisK_dim/P_sf"/>
</dbReference>
<dbReference type="RefSeq" id="WP_171081557.1">
    <property type="nucleotide sequence ID" value="NZ_JABAIV010000001.1"/>
</dbReference>
<name>A0A7Y2NZB9_9BURK</name>
<protein>
    <recommendedName>
        <fullName evidence="3">histidine kinase</fullName>
        <ecNumber evidence="3">2.7.13.3</ecNumber>
    </recommendedName>
</protein>
<feature type="transmembrane region" description="Helical" evidence="11">
    <location>
        <begin position="127"/>
        <end position="151"/>
    </location>
</feature>
<evidence type="ECO:0000256" key="10">
    <source>
        <dbReference type="ARBA" id="ARBA00023136"/>
    </source>
</evidence>
<dbReference type="CDD" id="cd00082">
    <property type="entry name" value="HisKA"/>
    <property type="match status" value="1"/>
</dbReference>
<keyword evidence="6 11" id="KW-0812">Transmembrane</keyword>
<evidence type="ECO:0000256" key="2">
    <source>
        <dbReference type="ARBA" id="ARBA00004370"/>
    </source>
</evidence>
<dbReference type="PRINTS" id="PR00344">
    <property type="entry name" value="BCTRLSENSOR"/>
</dbReference>
<dbReference type="Gene3D" id="3.30.565.10">
    <property type="entry name" value="Histidine kinase-like ATPase, C-terminal domain"/>
    <property type="match status" value="1"/>
</dbReference>
<dbReference type="Pfam" id="PF02518">
    <property type="entry name" value="HATPase_c"/>
    <property type="match status" value="1"/>
</dbReference>
<dbReference type="InterPro" id="IPR003660">
    <property type="entry name" value="HAMP_dom"/>
</dbReference>
<evidence type="ECO:0000256" key="11">
    <source>
        <dbReference type="SAM" id="Phobius"/>
    </source>
</evidence>
<evidence type="ECO:0000256" key="1">
    <source>
        <dbReference type="ARBA" id="ARBA00000085"/>
    </source>
</evidence>
<dbReference type="InterPro" id="IPR004358">
    <property type="entry name" value="Sig_transdc_His_kin-like_C"/>
</dbReference>
<dbReference type="SUPFAM" id="SSF55874">
    <property type="entry name" value="ATPase domain of HSP90 chaperone/DNA topoisomerase II/histidine kinase"/>
    <property type="match status" value="1"/>
</dbReference>
<dbReference type="SMART" id="SM00387">
    <property type="entry name" value="HATPase_c"/>
    <property type="match status" value="1"/>
</dbReference>
<comment type="caution">
    <text evidence="14">The sequence shown here is derived from an EMBL/GenBank/DDBJ whole genome shotgun (WGS) entry which is preliminary data.</text>
</comment>
<evidence type="ECO:0000256" key="8">
    <source>
        <dbReference type="ARBA" id="ARBA00022989"/>
    </source>
</evidence>
<evidence type="ECO:0000256" key="9">
    <source>
        <dbReference type="ARBA" id="ARBA00023012"/>
    </source>
</evidence>
<evidence type="ECO:0000256" key="7">
    <source>
        <dbReference type="ARBA" id="ARBA00022777"/>
    </source>
</evidence>
<dbReference type="GO" id="GO:0005886">
    <property type="term" value="C:plasma membrane"/>
    <property type="evidence" value="ECO:0007669"/>
    <property type="project" value="TreeGrafter"/>
</dbReference>
<keyword evidence="5" id="KW-0808">Transferase</keyword>